<dbReference type="PANTHER" id="PTHR43441:SF2">
    <property type="entry name" value="FAMILY ACETYLTRANSFERASE, PUTATIVE (AFU_ORTHOLOGUE AFUA_7G00850)-RELATED"/>
    <property type="match status" value="1"/>
</dbReference>
<dbReference type="SUPFAM" id="SSF55729">
    <property type="entry name" value="Acyl-CoA N-acyltransferases (Nat)"/>
    <property type="match status" value="1"/>
</dbReference>
<name>A0A9X2L9W5_9PROT</name>
<dbReference type="GO" id="GO:0005737">
    <property type="term" value="C:cytoplasm"/>
    <property type="evidence" value="ECO:0007669"/>
    <property type="project" value="TreeGrafter"/>
</dbReference>
<evidence type="ECO:0000313" key="3">
    <source>
        <dbReference type="Proteomes" id="UP001142610"/>
    </source>
</evidence>
<accession>A0A9X2L9W5</accession>
<evidence type="ECO:0000313" key="2">
    <source>
        <dbReference type="EMBL" id="MCQ8185608.1"/>
    </source>
</evidence>
<comment type="caution">
    <text evidence="2">The sequence shown here is derived from an EMBL/GenBank/DDBJ whole genome shotgun (WGS) entry which is preliminary data.</text>
</comment>
<dbReference type="InterPro" id="IPR016181">
    <property type="entry name" value="Acyl_CoA_acyltransferase"/>
</dbReference>
<reference evidence="2" key="1">
    <citation type="submission" date="2022-07" db="EMBL/GenBank/DDBJ databases">
        <title>Parvularcula maris sp. nov., an algicidal bacterium isolated from seawater.</title>
        <authorList>
            <person name="Li F."/>
        </authorList>
    </citation>
    <scope>NUCLEOTIDE SEQUENCE</scope>
    <source>
        <strain evidence="2">BGMRC 0090</strain>
    </source>
</reference>
<dbReference type="EMBL" id="JANIBC010000006">
    <property type="protein sequence ID" value="MCQ8185608.1"/>
    <property type="molecule type" value="Genomic_DNA"/>
</dbReference>
<dbReference type="FunFam" id="3.40.630.30:FF:000047">
    <property type="entry name" value="Acetyltransferase, GNAT family"/>
    <property type="match status" value="1"/>
</dbReference>
<dbReference type="Gene3D" id="3.40.630.30">
    <property type="match status" value="1"/>
</dbReference>
<dbReference type="PROSITE" id="PS51186">
    <property type="entry name" value="GNAT"/>
    <property type="match status" value="1"/>
</dbReference>
<dbReference type="InterPro" id="IPR051908">
    <property type="entry name" value="Ribosomal_N-acetyltransferase"/>
</dbReference>
<dbReference type="PANTHER" id="PTHR43441">
    <property type="entry name" value="RIBOSOMAL-PROTEIN-SERINE ACETYLTRANSFERASE"/>
    <property type="match status" value="1"/>
</dbReference>
<feature type="domain" description="N-acetyltransferase" evidence="1">
    <location>
        <begin position="34"/>
        <end position="177"/>
    </location>
</feature>
<dbReference type="InterPro" id="IPR000182">
    <property type="entry name" value="GNAT_dom"/>
</dbReference>
<evidence type="ECO:0000259" key="1">
    <source>
        <dbReference type="PROSITE" id="PS51186"/>
    </source>
</evidence>
<organism evidence="2 3">
    <name type="scientific">Parvularcula maris</name>
    <dbReference type="NCBI Taxonomy" id="2965077"/>
    <lineage>
        <taxon>Bacteria</taxon>
        <taxon>Pseudomonadati</taxon>
        <taxon>Pseudomonadota</taxon>
        <taxon>Alphaproteobacteria</taxon>
        <taxon>Parvularculales</taxon>
        <taxon>Parvularculaceae</taxon>
        <taxon>Parvularcula</taxon>
    </lineage>
</organism>
<sequence>MDWKPKGSERPGETVLEGRLVRVEPVAWPEPGEELARALAEEDDQLWHYMKIGPFAGADEAANCVRVMRSGDQAPMAIRSLATGEVIGMASFLRIRPDDGSAELGSIAYGRAMQRSPMGTEAMLLMMSHLFDDLGWRRCEWRCNAQNERSYRAAERLGFVFEGVFRQDHWIKGRNRDTAWFSVIDGEWPAVRGALEKWLAPENFDTDGRQIRTLEEVRSQFPEAT</sequence>
<gene>
    <name evidence="2" type="ORF">NOG11_09380</name>
</gene>
<dbReference type="RefSeq" id="WP_256619498.1">
    <property type="nucleotide sequence ID" value="NZ_JANIBC010000006.1"/>
</dbReference>
<proteinExistence type="predicted"/>
<keyword evidence="3" id="KW-1185">Reference proteome</keyword>
<protein>
    <submittedName>
        <fullName evidence="2">GNAT family N-acetyltransferase</fullName>
    </submittedName>
</protein>
<dbReference type="GO" id="GO:0008999">
    <property type="term" value="F:protein-N-terminal-alanine acetyltransferase activity"/>
    <property type="evidence" value="ECO:0007669"/>
    <property type="project" value="TreeGrafter"/>
</dbReference>
<dbReference type="Pfam" id="PF13302">
    <property type="entry name" value="Acetyltransf_3"/>
    <property type="match status" value="1"/>
</dbReference>
<dbReference type="GO" id="GO:1990189">
    <property type="term" value="F:protein N-terminal-serine acetyltransferase activity"/>
    <property type="evidence" value="ECO:0007669"/>
    <property type="project" value="TreeGrafter"/>
</dbReference>
<dbReference type="Proteomes" id="UP001142610">
    <property type="component" value="Unassembled WGS sequence"/>
</dbReference>
<dbReference type="AlphaFoldDB" id="A0A9X2L9W5"/>